<dbReference type="AlphaFoldDB" id="A0A1E1WZR1"/>
<feature type="non-terminal residue" evidence="1">
    <location>
        <position position="1"/>
    </location>
</feature>
<evidence type="ECO:0000313" key="1">
    <source>
        <dbReference type="EMBL" id="JAT92458.1"/>
    </source>
</evidence>
<name>A0A1E1WZR1_9ACAR</name>
<dbReference type="PANTHER" id="PTHR12155:SF47">
    <property type="entry name" value="SCHLAFEN ALBA-2 DOMAIN-CONTAINING PROTEIN"/>
    <property type="match status" value="1"/>
</dbReference>
<accession>A0A1E1WZR1</accession>
<proteinExistence type="evidence at transcript level"/>
<dbReference type="EMBL" id="GFAC01006730">
    <property type="protein sequence ID" value="JAT92458.1"/>
    <property type="molecule type" value="mRNA"/>
</dbReference>
<reference evidence="1" key="1">
    <citation type="journal article" date="2017" name="Front. Cell. Infect. Microbiol.">
        <title>The Distinct Transcriptional Response of the Midgut of Amblyomma sculptum and Amblyomma aureolatum Ticks to Rickettsia rickettsii Correlates to Their Differences in Susceptibility to Infection.</title>
        <authorList>
            <person name="Martins L.A."/>
            <person name="Galletti M.F.B.M."/>
            <person name="Ribeiro J.M."/>
            <person name="Fujita A."/>
            <person name="Costa F.B."/>
            <person name="Labruna M.B."/>
            <person name="Daffre S."/>
            <person name="Fogaca A.C."/>
        </authorList>
    </citation>
    <scope>NUCLEOTIDE SEQUENCE</scope>
</reference>
<organism evidence="1">
    <name type="scientific">Amblyomma aureolatum</name>
    <dbReference type="NCBI Taxonomy" id="187763"/>
    <lineage>
        <taxon>Eukaryota</taxon>
        <taxon>Metazoa</taxon>
        <taxon>Ecdysozoa</taxon>
        <taxon>Arthropoda</taxon>
        <taxon>Chelicerata</taxon>
        <taxon>Arachnida</taxon>
        <taxon>Acari</taxon>
        <taxon>Parasitiformes</taxon>
        <taxon>Ixodida</taxon>
        <taxon>Ixodoidea</taxon>
        <taxon>Ixodidae</taxon>
        <taxon>Amblyomminae</taxon>
        <taxon>Amblyomma</taxon>
    </lineage>
</organism>
<sequence length="192" mass="21536">ASSAPPPQGSIQAPNGRCYLRSTIMPFRSDETRELRPSLDMKLESVRTLAQIICSFLNTWQVCTIFYGITSDGLVRGVKLSYRDRDTVRLGIDSATRMLRPCLIPKSLAVNFVPVLRSTQDVYEAASHFVVEILVYGVARTVYTIKGICYLRECSQSYEGISQDVRAWIAKLEETCCLHAQEPLPIETSQLP</sequence>
<protein>
    <submittedName>
        <fullName evidence="1">Uncharacterized protein</fullName>
    </submittedName>
</protein>
<dbReference type="InterPro" id="IPR029684">
    <property type="entry name" value="Schlafen"/>
</dbReference>
<dbReference type="PANTHER" id="PTHR12155">
    <property type="entry name" value="SCHLAFEN"/>
    <property type="match status" value="1"/>
</dbReference>